<dbReference type="STRING" id="34060.B0181_01555"/>
<evidence type="ECO:0000313" key="10">
    <source>
        <dbReference type="EMBL" id="STZ14413.1"/>
    </source>
</evidence>
<dbReference type="EMBL" id="UGQE01000004">
    <property type="protein sequence ID" value="STZ14413.1"/>
    <property type="molecule type" value="Genomic_DNA"/>
</dbReference>
<evidence type="ECO:0000256" key="2">
    <source>
        <dbReference type="ARBA" id="ARBA00008163"/>
    </source>
</evidence>
<dbReference type="Proteomes" id="UP000190435">
    <property type="component" value="Unassembled WGS sequence"/>
</dbReference>
<feature type="chain" id="PRO_5036026460" evidence="8">
    <location>
        <begin position="25"/>
        <end position="495"/>
    </location>
</feature>
<evidence type="ECO:0000256" key="8">
    <source>
        <dbReference type="SAM" id="SignalP"/>
    </source>
</evidence>
<gene>
    <name evidence="9" type="ORF">B0181_01555</name>
    <name evidence="10" type="ORF">NCTC10293_02007</name>
</gene>
<evidence type="ECO:0000256" key="3">
    <source>
        <dbReference type="ARBA" id="ARBA00022452"/>
    </source>
</evidence>
<sequence>MHATKIKLLTLAIASVGAATAANAAGLDRSGQDISAFLQDGTYAEAVYTYIDADVSGKDSNGNDTGDVAESYDFFRYGVKTDINDRFSVGVLYDEPWGAAVKYGKDNNFASTGSAGLLYSAIGEEGRQALAAQGITSVATADARLKAINTGIEQLEAGIKLAESLGIDTTDLTNRQNALQEQLDQANAGKARIEQAKPLLAVADGLEHQKGEVTNVEIRTNSLSLIGGAKFGANRNFQVYGGPVAQRLNGEVHLRGIAYETAAGYDAKISSDTDIGWLAGVAYSKPEIGLKAALTYRSEIEHNTSIAETLPAAPLRKLPTNAMQDFSVKLPESWNLDFQTGLNPTTLLTAKVRYVPWADFHIDTPLYKEGVKRRDPAAYPNGLPIARYAKDQWSAELGLGKRLNDKLAVSGSVGWDSGAGNPVTTLGPIEGYYSVGLGAKYDITPEWSISAGAKYFMFGDADVQIPTQVGTSDTSGKFEDNDGYAIGVKLAYHKK</sequence>
<reference evidence="10 12" key="2">
    <citation type="submission" date="2018-06" db="EMBL/GenBank/DDBJ databases">
        <authorList>
            <consortium name="Pathogen Informatics"/>
            <person name="Doyle S."/>
        </authorList>
    </citation>
    <scope>NUCLEOTIDE SEQUENCE [LARGE SCALE GENOMIC DNA]</scope>
    <source>
        <strain evidence="10 12">NCTC10293</strain>
    </source>
</reference>
<protein>
    <submittedName>
        <fullName evidence="10">Outer membrane protein transport protein (OMPP1/FadL/TodX)</fullName>
    </submittedName>
</protein>
<dbReference type="Pfam" id="PF03349">
    <property type="entry name" value="Toluene_X"/>
    <property type="match status" value="1"/>
</dbReference>
<dbReference type="PANTHER" id="PTHR35093:SF8">
    <property type="entry name" value="OUTER MEMBRANE PROTEIN NMB0088-RELATED"/>
    <property type="match status" value="1"/>
</dbReference>
<evidence type="ECO:0000313" key="12">
    <source>
        <dbReference type="Proteomes" id="UP000255279"/>
    </source>
</evidence>
<dbReference type="RefSeq" id="WP_078275741.1">
    <property type="nucleotide sequence ID" value="NZ_CAACXO010000006.1"/>
</dbReference>
<dbReference type="SUPFAM" id="SSF56935">
    <property type="entry name" value="Porins"/>
    <property type="match status" value="1"/>
</dbReference>
<reference evidence="9 11" key="1">
    <citation type="submission" date="2017-02" db="EMBL/GenBank/DDBJ databases">
        <title>Draft genome sequence of Moraxella caviae CCUG 355 type strain.</title>
        <authorList>
            <person name="Engstrom-Jakobsson H."/>
            <person name="Salva-Serra F."/>
            <person name="Thorell K."/>
            <person name="Gonzales-Siles L."/>
            <person name="Karlsson R."/>
            <person name="Boulund F."/>
            <person name="Engstrand L."/>
            <person name="Moore E."/>
        </authorList>
    </citation>
    <scope>NUCLEOTIDE SEQUENCE [LARGE SCALE GENOMIC DNA]</scope>
    <source>
        <strain evidence="9 11">CCUG 355</strain>
    </source>
</reference>
<evidence type="ECO:0000256" key="4">
    <source>
        <dbReference type="ARBA" id="ARBA00022692"/>
    </source>
</evidence>
<organism evidence="9 11">
    <name type="scientific">Moraxella caviae</name>
    <dbReference type="NCBI Taxonomy" id="34060"/>
    <lineage>
        <taxon>Bacteria</taxon>
        <taxon>Pseudomonadati</taxon>
        <taxon>Pseudomonadota</taxon>
        <taxon>Gammaproteobacteria</taxon>
        <taxon>Moraxellales</taxon>
        <taxon>Moraxellaceae</taxon>
        <taxon>Moraxella</taxon>
    </lineage>
</organism>
<dbReference type="InterPro" id="IPR005017">
    <property type="entry name" value="OMPP1/FadL/TodX"/>
</dbReference>
<dbReference type="OrthoDB" id="6679728at2"/>
<name>A0A1T0AA95_9GAMM</name>
<evidence type="ECO:0000256" key="5">
    <source>
        <dbReference type="ARBA" id="ARBA00022729"/>
    </source>
</evidence>
<keyword evidence="6" id="KW-0472">Membrane</keyword>
<keyword evidence="4" id="KW-0812">Transmembrane</keyword>
<proteinExistence type="inferred from homology"/>
<dbReference type="AlphaFoldDB" id="A0A1T0AA95"/>
<keyword evidence="11" id="KW-1185">Reference proteome</keyword>
<keyword evidence="3" id="KW-1134">Transmembrane beta strand</keyword>
<feature type="signal peptide" evidence="8">
    <location>
        <begin position="1"/>
        <end position="24"/>
    </location>
</feature>
<accession>A0A1T0AA95</accession>
<comment type="subcellular location">
    <subcellularLocation>
        <location evidence="1">Cell outer membrane</location>
        <topology evidence="1">Multi-pass membrane protein</topology>
    </subcellularLocation>
</comment>
<evidence type="ECO:0000256" key="6">
    <source>
        <dbReference type="ARBA" id="ARBA00023136"/>
    </source>
</evidence>
<evidence type="ECO:0000313" key="9">
    <source>
        <dbReference type="EMBL" id="OOR92664.1"/>
    </source>
</evidence>
<evidence type="ECO:0000313" key="11">
    <source>
        <dbReference type="Proteomes" id="UP000190435"/>
    </source>
</evidence>
<evidence type="ECO:0000256" key="1">
    <source>
        <dbReference type="ARBA" id="ARBA00004571"/>
    </source>
</evidence>
<dbReference type="GO" id="GO:0015483">
    <property type="term" value="F:long-chain fatty acid transporting porin activity"/>
    <property type="evidence" value="ECO:0007669"/>
    <property type="project" value="TreeGrafter"/>
</dbReference>
<evidence type="ECO:0000256" key="7">
    <source>
        <dbReference type="ARBA" id="ARBA00023237"/>
    </source>
</evidence>
<dbReference type="PANTHER" id="PTHR35093">
    <property type="entry name" value="OUTER MEMBRANE PROTEIN NMB0088-RELATED"/>
    <property type="match status" value="1"/>
</dbReference>
<comment type="similarity">
    <text evidence="2">Belongs to the OmpP1/FadL family.</text>
</comment>
<keyword evidence="7" id="KW-0998">Cell outer membrane</keyword>
<dbReference type="Gene3D" id="2.40.160.60">
    <property type="entry name" value="Outer membrane protein transport protein (OMPP1/FadL/TodX)"/>
    <property type="match status" value="1"/>
</dbReference>
<keyword evidence="5 8" id="KW-0732">Signal</keyword>
<dbReference type="GO" id="GO:0009279">
    <property type="term" value="C:cell outer membrane"/>
    <property type="evidence" value="ECO:0007669"/>
    <property type="project" value="UniProtKB-SubCell"/>
</dbReference>
<dbReference type="Proteomes" id="UP000255279">
    <property type="component" value="Unassembled WGS sequence"/>
</dbReference>
<dbReference type="EMBL" id="MUXU01000012">
    <property type="protein sequence ID" value="OOR92664.1"/>
    <property type="molecule type" value="Genomic_DNA"/>
</dbReference>